<dbReference type="HAMAP" id="MF_00274">
    <property type="entry name" value="DNA_YbaB_EbfC"/>
    <property type="match status" value="1"/>
</dbReference>
<proteinExistence type="inferred from homology"/>
<keyword evidence="3" id="KW-0175">Coiled coil</keyword>
<dbReference type="GO" id="GO:0043590">
    <property type="term" value="C:bacterial nucleoid"/>
    <property type="evidence" value="ECO:0007669"/>
    <property type="project" value="UniProtKB-UniRule"/>
</dbReference>
<dbReference type="NCBIfam" id="TIGR00103">
    <property type="entry name" value="DNA_YbaB_EbfC"/>
    <property type="match status" value="1"/>
</dbReference>
<evidence type="ECO:0000313" key="5">
    <source>
        <dbReference type="Proteomes" id="UP000278398"/>
    </source>
</evidence>
<dbReference type="Gene3D" id="3.30.1310.10">
    <property type="entry name" value="Nucleoid-associated protein YbaB-like domain"/>
    <property type="match status" value="1"/>
</dbReference>
<dbReference type="GO" id="GO:0005829">
    <property type="term" value="C:cytosol"/>
    <property type="evidence" value="ECO:0007669"/>
    <property type="project" value="TreeGrafter"/>
</dbReference>
<dbReference type="AlphaFoldDB" id="A0A429Z169"/>
<feature type="coiled-coil region" evidence="3">
    <location>
        <begin position="4"/>
        <end position="31"/>
    </location>
</feature>
<dbReference type="PANTHER" id="PTHR33449">
    <property type="entry name" value="NUCLEOID-ASSOCIATED PROTEIN YBAB"/>
    <property type="match status" value="1"/>
</dbReference>
<comment type="subunit">
    <text evidence="2">Homodimer.</text>
</comment>
<dbReference type="OrthoDB" id="9803080at2"/>
<comment type="function">
    <text evidence="2">Binds to DNA and alters its conformation. May be involved in regulation of gene expression, nucleoid organization and DNA protection.</text>
</comment>
<comment type="subcellular location">
    <subcellularLocation>
        <location evidence="2">Cytoplasm</location>
        <location evidence="2">Nucleoid</location>
    </subcellularLocation>
</comment>
<keyword evidence="5" id="KW-1185">Reference proteome</keyword>
<dbReference type="InterPro" id="IPR004401">
    <property type="entry name" value="YbaB/EbfC"/>
</dbReference>
<dbReference type="InterPro" id="IPR036894">
    <property type="entry name" value="YbaB-like_sf"/>
</dbReference>
<comment type="similarity">
    <text evidence="2">Belongs to the YbaB/EbfC family.</text>
</comment>
<dbReference type="Proteomes" id="UP000278398">
    <property type="component" value="Unassembled WGS sequence"/>
</dbReference>
<reference evidence="4 5" key="1">
    <citation type="submission" date="2018-12" db="EMBL/GenBank/DDBJ databases">
        <title>Mesorhizobium carbonis sp. nov., isolated from coal mine water.</title>
        <authorList>
            <person name="Xin W."/>
            <person name="Xu Z."/>
            <person name="Xiang F."/>
            <person name="Zhang J."/>
            <person name="Xi L."/>
            <person name="Liu J."/>
        </authorList>
    </citation>
    <scope>NUCLEOTIDE SEQUENCE [LARGE SCALE GENOMIC DNA]</scope>
    <source>
        <strain evidence="4 5">B2.3</strain>
    </source>
</reference>
<dbReference type="PANTHER" id="PTHR33449:SF1">
    <property type="entry name" value="NUCLEOID-ASSOCIATED PROTEIN YBAB"/>
    <property type="match status" value="1"/>
</dbReference>
<dbReference type="GO" id="GO:0003677">
    <property type="term" value="F:DNA binding"/>
    <property type="evidence" value="ECO:0007669"/>
    <property type="project" value="UniProtKB-UniRule"/>
</dbReference>
<dbReference type="EMBL" id="RWKW01000016">
    <property type="protein sequence ID" value="RST87472.1"/>
    <property type="molecule type" value="Genomic_DNA"/>
</dbReference>
<dbReference type="Pfam" id="PF02575">
    <property type="entry name" value="YbaB_DNA_bd"/>
    <property type="match status" value="1"/>
</dbReference>
<evidence type="ECO:0000256" key="2">
    <source>
        <dbReference type="HAMAP-Rule" id="MF_00274"/>
    </source>
</evidence>
<protein>
    <recommendedName>
        <fullName evidence="2">Nucleoid-associated protein EJC49_05175</fullName>
    </recommendedName>
</protein>
<keyword evidence="2" id="KW-0963">Cytoplasm</keyword>
<keyword evidence="1 2" id="KW-0238">DNA-binding</keyword>
<comment type="caution">
    <text evidence="4">The sequence shown here is derived from an EMBL/GenBank/DDBJ whole genome shotgun (WGS) entry which is preliminary data.</text>
</comment>
<dbReference type="RefSeq" id="WP_126698403.1">
    <property type="nucleotide sequence ID" value="NZ_RWKW01000016.1"/>
</dbReference>
<evidence type="ECO:0000256" key="3">
    <source>
        <dbReference type="SAM" id="Coils"/>
    </source>
</evidence>
<accession>A0A429Z169</accession>
<sequence>MKDLMGLMGKAKEMQAKFQTMQEEIAQIEASGQSGGGLVNVVLSGKGEMKSLKIDPSLFKEDDVEILEDLILAAHADAKGKVEAVMQKKTQELTAGLPIPPGFKMPF</sequence>
<evidence type="ECO:0000313" key="4">
    <source>
        <dbReference type="EMBL" id="RST87472.1"/>
    </source>
</evidence>
<organism evidence="4 5">
    <name type="scientific">Aquibium carbonis</name>
    <dbReference type="NCBI Taxonomy" id="2495581"/>
    <lineage>
        <taxon>Bacteria</taxon>
        <taxon>Pseudomonadati</taxon>
        <taxon>Pseudomonadota</taxon>
        <taxon>Alphaproteobacteria</taxon>
        <taxon>Hyphomicrobiales</taxon>
        <taxon>Phyllobacteriaceae</taxon>
        <taxon>Aquibium</taxon>
    </lineage>
</organism>
<dbReference type="PIRSF" id="PIRSF004555">
    <property type="entry name" value="UCP004555"/>
    <property type="match status" value="1"/>
</dbReference>
<name>A0A429Z169_9HYPH</name>
<gene>
    <name evidence="4" type="ORF">EJC49_05175</name>
</gene>
<dbReference type="SUPFAM" id="SSF82607">
    <property type="entry name" value="YbaB-like"/>
    <property type="match status" value="1"/>
</dbReference>
<evidence type="ECO:0000256" key="1">
    <source>
        <dbReference type="ARBA" id="ARBA00023125"/>
    </source>
</evidence>